<evidence type="ECO:0000256" key="4">
    <source>
        <dbReference type="ARBA" id="ARBA00023125"/>
    </source>
</evidence>
<dbReference type="AlphaFoldDB" id="A0A8T0K680"/>
<dbReference type="GO" id="GO:0003700">
    <property type="term" value="F:DNA-binding transcription factor activity"/>
    <property type="evidence" value="ECO:0007669"/>
    <property type="project" value="InterPro"/>
</dbReference>
<dbReference type="PANTHER" id="PTHR33305:SF11">
    <property type="entry name" value="PROTEIN ETHYLENE INSENSITIVE 3"/>
    <property type="match status" value="1"/>
</dbReference>
<reference evidence="8 9" key="1">
    <citation type="submission" date="2020-05" db="EMBL/GenBank/DDBJ databases">
        <title>Vigna angularis (adzuki bean) Var. LongXiaoDou No. 4 denovo assembly.</title>
        <authorList>
            <person name="Xiang H."/>
        </authorList>
    </citation>
    <scope>NUCLEOTIDE SEQUENCE [LARGE SCALE GENOMIC DNA]</scope>
    <source>
        <tissue evidence="8">Leaf</tissue>
    </source>
</reference>
<keyword evidence="5" id="KW-0539">Nucleus</keyword>
<dbReference type="InterPro" id="IPR047091">
    <property type="entry name" value="EIN3-like_DNA-bd"/>
</dbReference>
<keyword evidence="4" id="KW-0238">DNA-binding</keyword>
<dbReference type="EMBL" id="JABFOF010000006">
    <property type="protein sequence ID" value="KAG2394302.1"/>
    <property type="molecule type" value="Genomic_DNA"/>
</dbReference>
<dbReference type="FunFam" id="1.10.3180.10:FF:000002">
    <property type="entry name" value="Ethylene insensitive 3-like 1"/>
    <property type="match status" value="1"/>
</dbReference>
<dbReference type="Proteomes" id="UP000743370">
    <property type="component" value="Unassembled WGS sequence"/>
</dbReference>
<organism evidence="8 9">
    <name type="scientific">Phaseolus angularis</name>
    <name type="common">Azuki bean</name>
    <name type="synonym">Vigna angularis</name>
    <dbReference type="NCBI Taxonomy" id="3914"/>
    <lineage>
        <taxon>Eukaryota</taxon>
        <taxon>Viridiplantae</taxon>
        <taxon>Streptophyta</taxon>
        <taxon>Embryophyta</taxon>
        <taxon>Tracheophyta</taxon>
        <taxon>Spermatophyta</taxon>
        <taxon>Magnoliopsida</taxon>
        <taxon>eudicotyledons</taxon>
        <taxon>Gunneridae</taxon>
        <taxon>Pentapetalae</taxon>
        <taxon>rosids</taxon>
        <taxon>fabids</taxon>
        <taxon>Fabales</taxon>
        <taxon>Fabaceae</taxon>
        <taxon>Papilionoideae</taxon>
        <taxon>50 kb inversion clade</taxon>
        <taxon>NPAAA clade</taxon>
        <taxon>indigoferoid/millettioid clade</taxon>
        <taxon>Phaseoleae</taxon>
        <taxon>Vigna</taxon>
    </lineage>
</organism>
<proteinExistence type="inferred from homology"/>
<evidence type="ECO:0000256" key="1">
    <source>
        <dbReference type="ARBA" id="ARBA00004123"/>
    </source>
</evidence>
<evidence type="ECO:0000313" key="8">
    <source>
        <dbReference type="EMBL" id="KAG2394302.1"/>
    </source>
</evidence>
<evidence type="ECO:0000256" key="3">
    <source>
        <dbReference type="ARBA" id="ARBA00022745"/>
    </source>
</evidence>
<comment type="similarity">
    <text evidence="2">Belongs to the EIN3 family.</text>
</comment>
<evidence type="ECO:0000256" key="2">
    <source>
        <dbReference type="ARBA" id="ARBA00009416"/>
    </source>
</evidence>
<dbReference type="GO" id="GO:0000976">
    <property type="term" value="F:transcription cis-regulatory region binding"/>
    <property type="evidence" value="ECO:0007669"/>
    <property type="project" value="UniProtKB-ARBA"/>
</dbReference>
<dbReference type="SUPFAM" id="SSF116768">
    <property type="entry name" value="DNA-binding domain of EIN3-like"/>
    <property type="match status" value="1"/>
</dbReference>
<evidence type="ECO:0000313" key="9">
    <source>
        <dbReference type="Proteomes" id="UP000743370"/>
    </source>
</evidence>
<evidence type="ECO:0000256" key="6">
    <source>
        <dbReference type="SAM" id="MobiDB-lite"/>
    </source>
</evidence>
<evidence type="ECO:0000259" key="7">
    <source>
        <dbReference type="Pfam" id="PF04873"/>
    </source>
</evidence>
<feature type="region of interest" description="Disordered" evidence="6">
    <location>
        <begin position="68"/>
        <end position="94"/>
    </location>
</feature>
<feature type="compositionally biased region" description="Basic and acidic residues" evidence="6">
    <location>
        <begin position="68"/>
        <end position="83"/>
    </location>
</feature>
<protein>
    <submittedName>
        <fullName evidence="8">Protein ETHYLENE INSENSITIVE 3</fullName>
    </submittedName>
</protein>
<dbReference type="InterPro" id="IPR023278">
    <property type="entry name" value="Ethylene_insens-like_DNA-bd"/>
</dbReference>
<gene>
    <name evidence="8" type="ORF">HKW66_Vig0183210</name>
</gene>
<accession>A0A8T0K680</accession>
<sequence length="670" mass="76108">MMMMMFDEMGFCNDLDTVTATLGEENITTGQADPEAIVEDDFSDEEIGVDELEHRMWKDKMLLKRLKEQSKSKEGIDADKQRQSQEQARRKKMSRAQDGILKYMLKMMEVCKAQGFVYGIIPEKGKPVTGASDNLREWWKDKVRFDRNGPAAITKYQADNAIPGRNDGCNSIGPTPHTLQELQDTTLGSLLSALMQHCDPPQRRFPLEKGIPPPWWPTGNEVWWPQIGLPKDQSPPPYKKPHDLKKAWKVGVLTAVIKHMSPDIAKIRKLVRQSKCLQDKMTAKESATWLAIINQEEALARELYPDYIPPLASGGGSGSLVVNDGNEYDVEGGEDEPNFDVEERKHENIHMSNLVMERMRGTMGVQQPSFSIKGEAVTNLDLLRKRKVSNDFNMMDLKIYTCEQPQCPYSQVQLGFPDRISRDNHRLICAFRGPSDFRGPNFHVNEVKPVSNDFNMMDLKIYTCEQPQCPYSQVQLGFPDRISRDNHRLICAFRGPSDFGGPNFHVNEVKPVIYPQSFVPPKSTAQSANMVPPVIDLTGLEVSEDGQKMISDLMANYETNVQGNKNISSCNRMAAENPCLRQHGITMEGNIFDEPNMSNNHHVFSREEGQYERFKALNNAPFETNHNNHNFNSMFGSFCDLASFDFKEDMQGVGMDDALQKQPDFSIWYQ</sequence>
<dbReference type="GO" id="GO:0009873">
    <property type="term" value="P:ethylene-activated signaling pathway"/>
    <property type="evidence" value="ECO:0007669"/>
    <property type="project" value="UniProtKB-KW"/>
</dbReference>
<feature type="domain" description="Ethylene insensitive 3-like DNA-binding" evidence="7">
    <location>
        <begin position="50"/>
        <end position="297"/>
    </location>
</feature>
<keyword evidence="3" id="KW-0936">Ethylene signaling pathway</keyword>
<comment type="subcellular location">
    <subcellularLocation>
        <location evidence="1">Nucleus</location>
    </subcellularLocation>
</comment>
<dbReference type="PANTHER" id="PTHR33305">
    <property type="entry name" value="ETHYLENE INSENSITIVE 3-LIKE 2 PROTEIN"/>
    <property type="match status" value="1"/>
</dbReference>
<dbReference type="FunFam" id="1.10.3180.10:FF:000001">
    <property type="entry name" value="Ethylene insensitive 3-like 1"/>
    <property type="match status" value="1"/>
</dbReference>
<dbReference type="InterPro" id="IPR006957">
    <property type="entry name" value="EIN3"/>
</dbReference>
<dbReference type="Gene3D" id="1.10.3180.10">
    <property type="entry name" value="DNA-binding domain of EIN3-like"/>
    <property type="match status" value="2"/>
</dbReference>
<evidence type="ECO:0000256" key="5">
    <source>
        <dbReference type="ARBA" id="ARBA00023242"/>
    </source>
</evidence>
<name>A0A8T0K680_PHAAN</name>
<comment type="caution">
    <text evidence="8">The sequence shown here is derived from an EMBL/GenBank/DDBJ whole genome shotgun (WGS) entry which is preliminary data.</text>
</comment>
<dbReference type="GO" id="GO:0005634">
    <property type="term" value="C:nucleus"/>
    <property type="evidence" value="ECO:0007669"/>
    <property type="project" value="UniProtKB-SubCell"/>
</dbReference>
<dbReference type="Pfam" id="PF04873">
    <property type="entry name" value="EIN3_DNA-bd"/>
    <property type="match status" value="1"/>
</dbReference>